<evidence type="ECO:0000256" key="3">
    <source>
        <dbReference type="SAM" id="SignalP"/>
    </source>
</evidence>
<keyword evidence="2" id="KW-1133">Transmembrane helix</keyword>
<organism evidence="6 7">
    <name type="scientific">Coprothermobacter proteolyticus (strain ATCC 35245 / DSM 5265 / OCM 4 / BT)</name>
    <dbReference type="NCBI Taxonomy" id="309798"/>
    <lineage>
        <taxon>Bacteria</taxon>
        <taxon>Pseudomonadati</taxon>
        <taxon>Coprothermobacterota</taxon>
        <taxon>Coprothermobacteria</taxon>
        <taxon>Coprothermobacterales</taxon>
        <taxon>Coprothermobacteraceae</taxon>
        <taxon>Coprothermobacter</taxon>
    </lineage>
</organism>
<evidence type="ECO:0000313" key="7">
    <source>
        <dbReference type="Proteomes" id="UP000001732"/>
    </source>
</evidence>
<dbReference type="CDD" id="cd00077">
    <property type="entry name" value="HDc"/>
    <property type="match status" value="1"/>
</dbReference>
<dbReference type="InterPro" id="IPR006674">
    <property type="entry name" value="HD_domain"/>
</dbReference>
<reference evidence="7" key="1">
    <citation type="submission" date="2008-08" db="EMBL/GenBank/DDBJ databases">
        <title>The complete genome sequence of Coprothermobacter proteolyticus strain ATCC 5245 / DSM 5265 / BT.</title>
        <authorList>
            <person name="Dodson R.J."/>
            <person name="Durkin A.S."/>
            <person name="Wu M."/>
            <person name="Eisen J."/>
            <person name="Sutton G."/>
        </authorList>
    </citation>
    <scope>NUCLEOTIDE SEQUENCE [LARGE SCALE GENOMIC DNA]</scope>
    <source>
        <strain evidence="7">ATCC 35245 / DSM 5265 / OCM 4 / BT</strain>
    </source>
</reference>
<keyword evidence="3" id="KW-0732">Signal</keyword>
<proteinExistence type="predicted"/>
<evidence type="ECO:0000313" key="6">
    <source>
        <dbReference type="EMBL" id="ACI17081.1"/>
    </source>
</evidence>
<evidence type="ECO:0000256" key="2">
    <source>
        <dbReference type="SAM" id="Phobius"/>
    </source>
</evidence>
<feature type="chain" id="PRO_5002841246" evidence="3">
    <location>
        <begin position="25"/>
        <end position="667"/>
    </location>
</feature>
<dbReference type="STRING" id="309798.COPRO5265_1230"/>
<dbReference type="eggNOG" id="COG0834">
    <property type="taxonomic scope" value="Bacteria"/>
</dbReference>
<dbReference type="SUPFAM" id="SSF109604">
    <property type="entry name" value="HD-domain/PDEase-like"/>
    <property type="match status" value="1"/>
</dbReference>
<keyword evidence="2" id="KW-0472">Membrane</keyword>
<dbReference type="EMBL" id="CP001145">
    <property type="protein sequence ID" value="ACI17081.1"/>
    <property type="molecule type" value="Genomic_DNA"/>
</dbReference>
<dbReference type="PROSITE" id="PS51832">
    <property type="entry name" value="HD_GYP"/>
    <property type="match status" value="1"/>
</dbReference>
<feature type="coiled-coil region" evidence="1">
    <location>
        <begin position="275"/>
        <end position="323"/>
    </location>
</feature>
<keyword evidence="2" id="KW-0812">Transmembrane</keyword>
<dbReference type="Gene3D" id="1.10.3210.10">
    <property type="entry name" value="Hypothetical protein af1432"/>
    <property type="match status" value="1"/>
</dbReference>
<dbReference type="SMART" id="SM00471">
    <property type="entry name" value="HDc"/>
    <property type="match status" value="1"/>
</dbReference>
<feature type="transmembrane region" description="Helical" evidence="2">
    <location>
        <begin position="256"/>
        <end position="275"/>
    </location>
</feature>
<dbReference type="InterPro" id="IPR037522">
    <property type="entry name" value="HD_GYP_dom"/>
</dbReference>
<gene>
    <name evidence="6" type="ordered locus">COPRO5265_1230</name>
</gene>
<sequence length="667" mass="74741">MQHTFKKICVLLVFLLLLPLQAKADIVFSVHANNPPFVYVEGKELKGFAVDLAKEIGKVLNEKVDFLPTSYQSEAIEAVKDGRADAVLVMGFYEGAGNSLVPTDPYFYPYYVMAVRKGSNLKLDDLKQKSVAVVGGSALESYLISNGFKNVVSLASHEEVLEALESGQVDGAFMVEQSYGYLTEKLEISDTILLPEKVQLAQYAIGVSEKNSILRVRLNDAIRQLQVSGVYDQLVERWLGKNELSPAFVNTLVRNIAIGAAIGAIVVALVFYWVLKMLRSNRRELAAAYEQLAAENQQLLASYEEILNANKELEDMRAKEKSLLGLMGQLRPDVEDESFYSYLLELALSLVPEAQAGSILVRDDDGYVRFRAIRGYSSLLSTLDLRPEWVYRPQGVEVVRELRDSAMPPEIAAVFSSARPSPIVVSLAAPLIVNKQWYGSVFVDSFEEVDFNEQSIELFESLTSLASAFTALKVHERTANRFLKEIILILVKALEYRDPYTAGHSERVAKIASDFASFIGYTGSTSEDIYWAGILHDIGKVGIPDFVLKKPGSLTPEEYAEMKKHPVFSEEILEGSETLRKYAKWVESHHERWDGKGYPKGLMGEEIPLEGRILSLADSFDAMSTDRPYRKGKNIQESIEEILRCSGTQFDPYLATQFTHFLKRYFL</sequence>
<feature type="domain" description="HD" evidence="4">
    <location>
        <begin position="501"/>
        <end position="623"/>
    </location>
</feature>
<reference evidence="6 7" key="2">
    <citation type="journal article" date="2014" name="Genome Announc.">
        <title>Complete Genome Sequence of Coprothermobacter proteolyticus DSM 5265.</title>
        <authorList>
            <person name="Alexiev A."/>
            <person name="Coil D.A."/>
            <person name="Badger J.H."/>
            <person name="Enticknap J."/>
            <person name="Ward N."/>
            <person name="Robb F.T."/>
            <person name="Eisen J.A."/>
        </authorList>
    </citation>
    <scope>NUCLEOTIDE SEQUENCE [LARGE SCALE GENOMIC DNA]</scope>
    <source>
        <strain evidence="7">ATCC 35245 / DSM 5265 / OCM 4 / BT</strain>
    </source>
</reference>
<dbReference type="InterPro" id="IPR029016">
    <property type="entry name" value="GAF-like_dom_sf"/>
</dbReference>
<feature type="signal peptide" evidence="3">
    <location>
        <begin position="1"/>
        <end position="24"/>
    </location>
</feature>
<evidence type="ECO:0000259" key="5">
    <source>
        <dbReference type="PROSITE" id="PS51832"/>
    </source>
</evidence>
<dbReference type="AlphaFoldDB" id="B5Y9T9"/>
<dbReference type="InterPro" id="IPR003607">
    <property type="entry name" value="HD/PDEase_dom"/>
</dbReference>
<dbReference type="KEGG" id="cpo:COPRO5265_1230"/>
<dbReference type="SUPFAM" id="SSF53850">
    <property type="entry name" value="Periplasmic binding protein-like II"/>
    <property type="match status" value="1"/>
</dbReference>
<dbReference type="SMART" id="SM00062">
    <property type="entry name" value="PBPb"/>
    <property type="match status" value="1"/>
</dbReference>
<dbReference type="Proteomes" id="UP000001732">
    <property type="component" value="Chromosome"/>
</dbReference>
<dbReference type="SUPFAM" id="SSF55781">
    <property type="entry name" value="GAF domain-like"/>
    <property type="match status" value="1"/>
</dbReference>
<keyword evidence="1" id="KW-0175">Coiled coil</keyword>
<dbReference type="Gene3D" id="3.30.450.40">
    <property type="match status" value="1"/>
</dbReference>
<keyword evidence="7" id="KW-1185">Reference proteome</keyword>
<evidence type="ECO:0000256" key="1">
    <source>
        <dbReference type="SAM" id="Coils"/>
    </source>
</evidence>
<protein>
    <submittedName>
        <fullName evidence="6">Bacterial extracellular solute-binding protein, family 3</fullName>
    </submittedName>
</protein>
<dbReference type="Pfam" id="PF00497">
    <property type="entry name" value="SBP_bac_3"/>
    <property type="match status" value="1"/>
</dbReference>
<dbReference type="PROSITE" id="PS51831">
    <property type="entry name" value="HD"/>
    <property type="match status" value="1"/>
</dbReference>
<feature type="domain" description="HD-GYP" evidence="5">
    <location>
        <begin position="479"/>
        <end position="667"/>
    </location>
</feature>
<dbReference type="Gene3D" id="3.40.190.10">
    <property type="entry name" value="Periplasmic binding protein-like II"/>
    <property type="match status" value="2"/>
</dbReference>
<name>B5Y9T9_COPPD</name>
<dbReference type="eggNOG" id="COG3437">
    <property type="taxonomic scope" value="Bacteria"/>
</dbReference>
<dbReference type="RefSeq" id="WP_012543733.1">
    <property type="nucleotide sequence ID" value="NC_011295.1"/>
</dbReference>
<accession>B5Y9T9</accession>
<dbReference type="InterPro" id="IPR001638">
    <property type="entry name" value="Solute-binding_3/MltF_N"/>
</dbReference>
<dbReference type="Pfam" id="PF13487">
    <property type="entry name" value="HD_5"/>
    <property type="match status" value="1"/>
</dbReference>
<evidence type="ECO:0000259" key="4">
    <source>
        <dbReference type="PROSITE" id="PS51831"/>
    </source>
</evidence>
<dbReference type="PANTHER" id="PTHR43155">
    <property type="entry name" value="CYCLIC DI-GMP PHOSPHODIESTERASE PA4108-RELATED"/>
    <property type="match status" value="1"/>
</dbReference>